<organism evidence="1 2">
    <name type="scientific">Ophiocordyceps polyrhachis-furcata BCC 54312</name>
    <dbReference type="NCBI Taxonomy" id="1330021"/>
    <lineage>
        <taxon>Eukaryota</taxon>
        <taxon>Fungi</taxon>
        <taxon>Dikarya</taxon>
        <taxon>Ascomycota</taxon>
        <taxon>Pezizomycotina</taxon>
        <taxon>Sordariomycetes</taxon>
        <taxon>Hypocreomycetidae</taxon>
        <taxon>Hypocreales</taxon>
        <taxon>Ophiocordycipitaceae</taxon>
        <taxon>Ophiocordyceps</taxon>
    </lineage>
</organism>
<feature type="non-terminal residue" evidence="1">
    <location>
        <position position="1"/>
    </location>
</feature>
<comment type="caution">
    <text evidence="1">The sequence shown here is derived from an EMBL/GenBank/DDBJ whole genome shotgun (WGS) entry which is preliminary data.</text>
</comment>
<dbReference type="EMBL" id="LKCN02000001">
    <property type="protein sequence ID" value="RCI16617.1"/>
    <property type="molecule type" value="Genomic_DNA"/>
</dbReference>
<proteinExistence type="predicted"/>
<reference evidence="1 2" key="1">
    <citation type="journal article" date="2015" name="BMC Genomics">
        <title>Insights from the genome of Ophiocordyceps polyrhachis-furcata to pathogenicity and host specificity in insect fungi.</title>
        <authorList>
            <person name="Wichadakul D."/>
            <person name="Kobmoo N."/>
            <person name="Ingsriswang S."/>
            <person name="Tangphatsornruang S."/>
            <person name="Chantasingh D."/>
            <person name="Luangsa-ard J.J."/>
            <person name="Eurwilaichitr L."/>
        </authorList>
    </citation>
    <scope>NUCLEOTIDE SEQUENCE [LARGE SCALE GENOMIC DNA]</scope>
    <source>
        <strain evidence="1 2">BCC 54312</strain>
    </source>
</reference>
<evidence type="ECO:0000313" key="1">
    <source>
        <dbReference type="EMBL" id="RCI16617.1"/>
    </source>
</evidence>
<sequence>PSILARAPMPKPPCILLSSVDTGTCRISGSMARRLGNKIKRWYLRGAKQHQHTVCTWLPIIMQGWLRAPCQGPDAQPRLIILQRLSPQPGHWIQSLNAETASASYSRCSFYFKSEQRATMRFFSPIARAHASHPKRWLTFFWRYPYLDCPYPVAFVFSRLRLSISVYLSVCLRRLVTEDEFDARAAGTSAKTRECDRKRLDLTHI</sequence>
<name>A0A367LQF1_9HYPO</name>
<gene>
    <name evidence="1" type="ORF">L249_2907</name>
</gene>
<keyword evidence="2" id="KW-1185">Reference proteome</keyword>
<accession>A0A367LQF1</accession>
<dbReference type="Proteomes" id="UP000253664">
    <property type="component" value="Unassembled WGS sequence"/>
</dbReference>
<protein>
    <submittedName>
        <fullName evidence="1">Uncharacterized protein</fullName>
    </submittedName>
</protein>
<dbReference type="AlphaFoldDB" id="A0A367LQF1"/>
<evidence type="ECO:0000313" key="2">
    <source>
        <dbReference type="Proteomes" id="UP000253664"/>
    </source>
</evidence>